<keyword evidence="2" id="KW-0472">Membrane</keyword>
<feature type="compositionally biased region" description="Basic and acidic residues" evidence="1">
    <location>
        <begin position="1"/>
        <end position="14"/>
    </location>
</feature>
<accession>A0ABX8TQS1</accession>
<feature type="transmembrane region" description="Helical" evidence="2">
    <location>
        <begin position="103"/>
        <end position="125"/>
    </location>
</feature>
<feature type="transmembrane region" description="Helical" evidence="2">
    <location>
        <begin position="131"/>
        <end position="156"/>
    </location>
</feature>
<dbReference type="EMBL" id="CP068985">
    <property type="protein sequence ID" value="QYC37835.1"/>
    <property type="molecule type" value="Genomic_DNA"/>
</dbReference>
<gene>
    <name evidence="3" type="ORF">Nocox_01005</name>
</gene>
<reference evidence="3 4" key="1">
    <citation type="journal article" date="2021" name="ACS Chem. Biol.">
        <title>Genomic-Led Discovery of a Novel Glycopeptide Antibiotic by Nonomuraea coxensis DSM 45129.</title>
        <authorList>
            <person name="Yushchuk O."/>
            <person name="Vior N.M."/>
            <person name="Andreo-Vidal A."/>
            <person name="Berini F."/>
            <person name="Ruckert C."/>
            <person name="Busche T."/>
            <person name="Binda E."/>
            <person name="Kalinowski J."/>
            <person name="Truman A.W."/>
            <person name="Marinelli F."/>
        </authorList>
    </citation>
    <scope>NUCLEOTIDE SEQUENCE [LARGE SCALE GENOMIC DNA]</scope>
    <source>
        <strain evidence="3 4">DSM 45129</strain>
    </source>
</reference>
<feature type="transmembrane region" description="Helical" evidence="2">
    <location>
        <begin position="193"/>
        <end position="212"/>
    </location>
</feature>
<evidence type="ECO:0000313" key="3">
    <source>
        <dbReference type="EMBL" id="QYC37835.1"/>
    </source>
</evidence>
<feature type="transmembrane region" description="Helical" evidence="2">
    <location>
        <begin position="43"/>
        <end position="61"/>
    </location>
</feature>
<dbReference type="Proteomes" id="UP000824681">
    <property type="component" value="Chromosome"/>
</dbReference>
<evidence type="ECO:0000256" key="2">
    <source>
        <dbReference type="SAM" id="Phobius"/>
    </source>
</evidence>
<feature type="region of interest" description="Disordered" evidence="1">
    <location>
        <begin position="1"/>
        <end position="33"/>
    </location>
</feature>
<dbReference type="RefSeq" id="WP_020542435.1">
    <property type="nucleotide sequence ID" value="NZ_CP068985.1"/>
</dbReference>
<evidence type="ECO:0000256" key="1">
    <source>
        <dbReference type="SAM" id="MobiDB-lite"/>
    </source>
</evidence>
<name>A0ABX8TQS1_9ACTN</name>
<feature type="compositionally biased region" description="Low complexity" evidence="1">
    <location>
        <begin position="15"/>
        <end position="29"/>
    </location>
</feature>
<keyword evidence="4" id="KW-1185">Reference proteome</keyword>
<protein>
    <submittedName>
        <fullName evidence="3">Uncharacterized protein</fullName>
    </submittedName>
</protein>
<evidence type="ECO:0000313" key="4">
    <source>
        <dbReference type="Proteomes" id="UP000824681"/>
    </source>
</evidence>
<organism evidence="3 4">
    <name type="scientific">Nonomuraea coxensis DSM 45129</name>
    <dbReference type="NCBI Taxonomy" id="1122611"/>
    <lineage>
        <taxon>Bacteria</taxon>
        <taxon>Bacillati</taxon>
        <taxon>Actinomycetota</taxon>
        <taxon>Actinomycetes</taxon>
        <taxon>Streptosporangiales</taxon>
        <taxon>Streptosporangiaceae</taxon>
        <taxon>Nonomuraea</taxon>
    </lineage>
</organism>
<feature type="transmembrane region" description="Helical" evidence="2">
    <location>
        <begin position="73"/>
        <end position="91"/>
    </location>
</feature>
<keyword evidence="2" id="KW-0812">Transmembrane</keyword>
<proteinExistence type="predicted"/>
<sequence length="214" mass="22200">MSDGRRDSSPHRDGPAGAALAGPPGAVSGPAGGDGQAAARVSGALLALGAVAWAVGTVVVGEKIQEGVQTLDTITGMMFVVGVWAFVRHVLADRASGVRAGRFIPMVLLVTLLGAFLLNALSFGYATHDDFPLWLMIMDAFWPLSMFGMLVLGVAIAVTARYQGMMRWLPLAAGLWFPVTMAAQILAGGTASTLVSAAWLTGTYAVIGVRLMRG</sequence>
<keyword evidence="2" id="KW-1133">Transmembrane helix</keyword>